<keyword evidence="2 4" id="KW-0472">Membrane</keyword>
<dbReference type="AlphaFoldDB" id="A0A3D9HT96"/>
<evidence type="ECO:0000256" key="4">
    <source>
        <dbReference type="SAM" id="Phobius"/>
    </source>
</evidence>
<dbReference type="Proteomes" id="UP000256977">
    <property type="component" value="Unassembled WGS sequence"/>
</dbReference>
<dbReference type="GO" id="GO:0009847">
    <property type="term" value="P:spore germination"/>
    <property type="evidence" value="ECO:0007669"/>
    <property type="project" value="InterPro"/>
</dbReference>
<reference evidence="5 6" key="1">
    <citation type="submission" date="2018-07" db="EMBL/GenBank/DDBJ databases">
        <title>Genomic Encyclopedia of Type Strains, Phase III (KMG-III): the genomes of soil and plant-associated and newly described type strains.</title>
        <authorList>
            <person name="Whitman W."/>
        </authorList>
    </citation>
    <scope>NUCLEOTIDE SEQUENCE [LARGE SCALE GENOMIC DNA]</scope>
    <source>
        <strain evidence="5 6">CECT 7287</strain>
    </source>
</reference>
<feature type="transmembrane region" description="Helical" evidence="4">
    <location>
        <begin position="395"/>
        <end position="414"/>
    </location>
</feature>
<proteinExistence type="inferred from homology"/>
<dbReference type="PANTHER" id="PTHR22550">
    <property type="entry name" value="SPORE GERMINATION PROTEIN"/>
    <property type="match status" value="1"/>
</dbReference>
<protein>
    <submittedName>
        <fullName evidence="5">Spore germination protein KA</fullName>
    </submittedName>
</protein>
<evidence type="ECO:0000256" key="2">
    <source>
        <dbReference type="ARBA" id="ARBA00023136"/>
    </source>
</evidence>
<feature type="transmembrane region" description="Helical" evidence="4">
    <location>
        <begin position="426"/>
        <end position="453"/>
    </location>
</feature>
<evidence type="ECO:0000256" key="1">
    <source>
        <dbReference type="ARBA" id="ARBA00005278"/>
    </source>
</evidence>
<gene>
    <name evidence="5" type="ORF">DFP98_15629</name>
</gene>
<keyword evidence="6" id="KW-1185">Reference proteome</keyword>
<evidence type="ECO:0000313" key="6">
    <source>
        <dbReference type="Proteomes" id="UP000256977"/>
    </source>
</evidence>
<dbReference type="RefSeq" id="WP_246017146.1">
    <property type="nucleotide sequence ID" value="NZ_QRDZ01000056.1"/>
</dbReference>
<evidence type="ECO:0000256" key="3">
    <source>
        <dbReference type="SAM" id="MobiDB-lite"/>
    </source>
</evidence>
<feature type="region of interest" description="Disordered" evidence="3">
    <location>
        <begin position="491"/>
        <end position="514"/>
    </location>
</feature>
<accession>A0A3D9HT96</accession>
<feature type="transmembrane region" description="Helical" evidence="4">
    <location>
        <begin position="264"/>
        <end position="285"/>
    </location>
</feature>
<comment type="caution">
    <text evidence="5">The sequence shown here is derived from an EMBL/GenBank/DDBJ whole genome shotgun (WGS) entry which is preliminary data.</text>
</comment>
<dbReference type="InterPro" id="IPR050768">
    <property type="entry name" value="UPF0353/GerABKA_families"/>
</dbReference>
<keyword evidence="4" id="KW-1133">Transmembrane helix</keyword>
<evidence type="ECO:0000313" key="5">
    <source>
        <dbReference type="EMBL" id="RED52734.1"/>
    </source>
</evidence>
<organism evidence="5 6">
    <name type="scientific">Cohnella phaseoli</name>
    <dbReference type="NCBI Taxonomy" id="456490"/>
    <lineage>
        <taxon>Bacteria</taxon>
        <taxon>Bacillati</taxon>
        <taxon>Bacillota</taxon>
        <taxon>Bacilli</taxon>
        <taxon>Bacillales</taxon>
        <taxon>Paenibacillaceae</taxon>
        <taxon>Cohnella</taxon>
    </lineage>
</organism>
<comment type="similarity">
    <text evidence="1">Belongs to the GerABKA family.</text>
</comment>
<sequence>MGFIKRMLTNNRKESKTPPGITRRAPSHGRRVMGDIAANVEYVRNALFHTDDLQERSFEQAARPALLVYLSSVCDLAKIHEAILKPMLSSEDKDPERIIPAADMRRLTDLESGIELLLRGYSLLFRHEREEYYAIETAAIVQRSVDEPTNEKAVQGAHNGFIESLHVNLQLVRRQIGSRNLVVRRYSLGNMTKTEASLIYLNDLADPEIVEDIDQRLRAIDADNLMNGYLVLEYIEDRSFSPFPQILQTERPDRVAGNLLEGRVALLMEGTSAALLMPTSFFVFYQSPDDYNSRSLAGSFIRLLRLFSFLIAITLPAYYIAVVTFHYEVIPMELFYQIKGSVERIPYPPILEALFMELTIELLREASIRLPTPVSQSIGIVGGLVIGDAVVRVGLVSYPMIIVVALTAIASFVVPSHEMSYSVRLLRFPVMIAASMFGFIGIAFCLTAIFVHLCKLKSFGTPYFAPVAPFRILDWKDALVRLPYWKLNERPNDPRPQKLVQEHRSKEGGRHDQE</sequence>
<keyword evidence="4" id="KW-0812">Transmembrane</keyword>
<feature type="transmembrane region" description="Helical" evidence="4">
    <location>
        <begin position="306"/>
        <end position="327"/>
    </location>
</feature>
<dbReference type="GO" id="GO:0016020">
    <property type="term" value="C:membrane"/>
    <property type="evidence" value="ECO:0007669"/>
    <property type="project" value="InterPro"/>
</dbReference>
<dbReference type="Pfam" id="PF03323">
    <property type="entry name" value="GerA"/>
    <property type="match status" value="1"/>
</dbReference>
<dbReference type="EMBL" id="QRDZ01000056">
    <property type="protein sequence ID" value="RED52734.1"/>
    <property type="molecule type" value="Genomic_DNA"/>
</dbReference>
<name>A0A3D9HT96_9BACL</name>
<feature type="region of interest" description="Disordered" evidence="3">
    <location>
        <begin position="8"/>
        <end position="27"/>
    </location>
</feature>
<dbReference type="PIRSF" id="PIRSF005690">
    <property type="entry name" value="GerBA"/>
    <property type="match status" value="1"/>
</dbReference>
<dbReference type="InterPro" id="IPR004995">
    <property type="entry name" value="Spore_Ger"/>
</dbReference>
<dbReference type="PANTHER" id="PTHR22550:SF5">
    <property type="entry name" value="LEUCINE ZIPPER PROTEIN 4"/>
    <property type="match status" value="1"/>
</dbReference>